<comment type="caution">
    <text evidence="1">The sequence shown here is derived from an EMBL/GenBank/DDBJ whole genome shotgun (WGS) entry which is preliminary data.</text>
</comment>
<name>A0A7K0CDD7_9ACTN</name>
<sequence length="109" mass="11818">MTNPIPTWWVIYQEPNPASMEVVAVEPAPDNADAEDERCAGLSAAGQHAYVITASDPASAHNIALEVWARELAISPSRLAAATAYIDSIRACQRPNGHDQHRRPSTTQE</sequence>
<accession>A0A7K0CDD7</accession>
<dbReference type="EMBL" id="WEGJ01000003">
    <property type="protein sequence ID" value="MQY11485.1"/>
    <property type="molecule type" value="Genomic_DNA"/>
</dbReference>
<evidence type="ECO:0000313" key="2">
    <source>
        <dbReference type="Proteomes" id="UP000466345"/>
    </source>
</evidence>
<dbReference type="RefSeq" id="WP_153450728.1">
    <property type="nucleotide sequence ID" value="NZ_WEGJ01000003.1"/>
</dbReference>
<dbReference type="AlphaFoldDB" id="A0A7K0CDD7"/>
<organism evidence="1 2">
    <name type="scientific">Streptomyces smaragdinus</name>
    <dbReference type="NCBI Taxonomy" id="2585196"/>
    <lineage>
        <taxon>Bacteria</taxon>
        <taxon>Bacillati</taxon>
        <taxon>Actinomycetota</taxon>
        <taxon>Actinomycetes</taxon>
        <taxon>Kitasatosporales</taxon>
        <taxon>Streptomycetaceae</taxon>
        <taxon>Streptomyces</taxon>
    </lineage>
</organism>
<keyword evidence="2" id="KW-1185">Reference proteome</keyword>
<proteinExistence type="predicted"/>
<evidence type="ECO:0000313" key="1">
    <source>
        <dbReference type="EMBL" id="MQY11485.1"/>
    </source>
</evidence>
<dbReference type="Proteomes" id="UP000466345">
    <property type="component" value="Unassembled WGS sequence"/>
</dbReference>
<gene>
    <name evidence="1" type="ORF">SRB5_16040</name>
</gene>
<dbReference type="OrthoDB" id="4288507at2"/>
<reference evidence="1 2" key="1">
    <citation type="submission" date="2019-10" db="EMBL/GenBank/DDBJ databases">
        <title>Streptomyces smaragdinus sp. nov. and Streptomyces fabii sp. nov., isolated from the gut of fungus growing-termite Macrotermes natalensis.</title>
        <authorList>
            <person name="Schwitalla J."/>
            <person name="Benndorf R."/>
            <person name="Martin K."/>
            <person name="De Beer W."/>
            <person name="Kaster A.-K."/>
            <person name="Vollmers J."/>
            <person name="Poulsen M."/>
            <person name="Beemelmanns C."/>
        </authorList>
    </citation>
    <scope>NUCLEOTIDE SEQUENCE [LARGE SCALE GENOMIC DNA]</scope>
    <source>
        <strain evidence="1 2">RB5</strain>
    </source>
</reference>
<protein>
    <submittedName>
        <fullName evidence="1">Uncharacterized protein</fullName>
    </submittedName>
</protein>